<gene>
    <name evidence="3" type="ORF">PDIGIT_LOCUS7256</name>
</gene>
<evidence type="ECO:0000313" key="4">
    <source>
        <dbReference type="Proteomes" id="UP001152607"/>
    </source>
</evidence>
<dbReference type="AlphaFoldDB" id="A0A9W4UGC7"/>
<accession>A0A9W4UGC7</accession>
<organism evidence="3 4">
    <name type="scientific">Periconia digitata</name>
    <dbReference type="NCBI Taxonomy" id="1303443"/>
    <lineage>
        <taxon>Eukaryota</taxon>
        <taxon>Fungi</taxon>
        <taxon>Dikarya</taxon>
        <taxon>Ascomycota</taxon>
        <taxon>Pezizomycotina</taxon>
        <taxon>Dothideomycetes</taxon>
        <taxon>Pleosporomycetidae</taxon>
        <taxon>Pleosporales</taxon>
        <taxon>Massarineae</taxon>
        <taxon>Periconiaceae</taxon>
        <taxon>Periconia</taxon>
    </lineage>
</organism>
<comment type="caution">
    <text evidence="3">The sequence shown here is derived from an EMBL/GenBank/DDBJ whole genome shotgun (WGS) entry which is preliminary data.</text>
</comment>
<evidence type="ECO:0000313" key="3">
    <source>
        <dbReference type="EMBL" id="CAI6334202.1"/>
    </source>
</evidence>
<dbReference type="EMBL" id="CAOQHR010000004">
    <property type="protein sequence ID" value="CAI6334202.1"/>
    <property type="molecule type" value="Genomic_DNA"/>
</dbReference>
<reference evidence="3" key="1">
    <citation type="submission" date="2023-01" db="EMBL/GenBank/DDBJ databases">
        <authorList>
            <person name="Van Ghelder C."/>
            <person name="Rancurel C."/>
        </authorList>
    </citation>
    <scope>NUCLEOTIDE SEQUENCE</scope>
    <source>
        <strain evidence="3">CNCM I-4278</strain>
    </source>
</reference>
<feature type="transmembrane region" description="Helical" evidence="2">
    <location>
        <begin position="114"/>
        <end position="133"/>
    </location>
</feature>
<proteinExistence type="predicted"/>
<keyword evidence="2" id="KW-0812">Transmembrane</keyword>
<keyword evidence="4" id="KW-1185">Reference proteome</keyword>
<feature type="compositionally biased region" description="Acidic residues" evidence="1">
    <location>
        <begin position="209"/>
        <end position="229"/>
    </location>
</feature>
<dbReference type="Proteomes" id="UP001152607">
    <property type="component" value="Unassembled WGS sequence"/>
</dbReference>
<sequence>MSWNKNLFNDDFFKQDPCNGIGDPVLAAFLSFLICVLSIIIEAFAHTIFPESISHHTAQSNARTPSSTLTPANLRAKRFAIVSVLSIPLIVAFSYRVAKGGIPGCPYPHDEEDWWLLILFAIIPFSNAMCAWLRTLVDCVVMRFGMTLQCPLTRSGGLRKNGLGSWTQKGVVWWPVFGILGAGVVGVVYFASVIAGIAMGRDGRGREEGDAEEGVELIDNDDRGEEESELPPYTVLQEARECSK</sequence>
<evidence type="ECO:0000256" key="2">
    <source>
        <dbReference type="SAM" id="Phobius"/>
    </source>
</evidence>
<feature type="region of interest" description="Disordered" evidence="1">
    <location>
        <begin position="202"/>
        <end position="244"/>
    </location>
</feature>
<keyword evidence="2" id="KW-0472">Membrane</keyword>
<name>A0A9W4UGC7_9PLEO</name>
<feature type="transmembrane region" description="Helical" evidence="2">
    <location>
        <begin position="25"/>
        <end position="45"/>
    </location>
</feature>
<feature type="transmembrane region" description="Helical" evidence="2">
    <location>
        <begin position="79"/>
        <end position="98"/>
    </location>
</feature>
<keyword evidence="2" id="KW-1133">Transmembrane helix</keyword>
<dbReference type="OrthoDB" id="3800531at2759"/>
<evidence type="ECO:0000256" key="1">
    <source>
        <dbReference type="SAM" id="MobiDB-lite"/>
    </source>
</evidence>
<protein>
    <submittedName>
        <fullName evidence="3">Uncharacterized protein</fullName>
    </submittedName>
</protein>
<feature type="transmembrane region" description="Helical" evidence="2">
    <location>
        <begin position="171"/>
        <end position="198"/>
    </location>
</feature>